<evidence type="ECO:0000313" key="12">
    <source>
        <dbReference type="EMBL" id="BBH85780.1"/>
    </source>
</evidence>
<dbReference type="Gene3D" id="3.40.50.10210">
    <property type="match status" value="1"/>
</dbReference>
<dbReference type="NCBIfam" id="TIGR03160">
    <property type="entry name" value="cobT_DBIPRT"/>
    <property type="match status" value="1"/>
</dbReference>
<dbReference type="PANTHER" id="PTHR43463">
    <property type="entry name" value="NICOTINATE-NUCLEOTIDE--DIMETHYLBENZIMIDAZOLE PHOSPHORIBOSYLTRANSFERASE"/>
    <property type="match status" value="1"/>
</dbReference>
<accession>A0A455SE49</accession>
<name>A0A455SE49_9CHLR</name>
<comment type="catalytic activity">
    <reaction evidence="10 11">
        <text>5,6-dimethylbenzimidazole + nicotinate beta-D-ribonucleotide = alpha-ribazole 5'-phosphate + nicotinate + H(+)</text>
        <dbReference type="Rhea" id="RHEA:11196"/>
        <dbReference type="ChEBI" id="CHEBI:15378"/>
        <dbReference type="ChEBI" id="CHEBI:15890"/>
        <dbReference type="ChEBI" id="CHEBI:32544"/>
        <dbReference type="ChEBI" id="CHEBI:57502"/>
        <dbReference type="ChEBI" id="CHEBI:57918"/>
        <dbReference type="EC" id="2.4.2.21"/>
    </reaction>
</comment>
<evidence type="ECO:0000256" key="2">
    <source>
        <dbReference type="ARBA" id="ARBA00005049"/>
    </source>
</evidence>
<comment type="similarity">
    <text evidence="3 11">Belongs to the CobT family.</text>
</comment>
<dbReference type="EC" id="2.4.2.21" evidence="4 11"/>
<protein>
    <recommendedName>
        <fullName evidence="5 11">Nicotinate-nucleotide--dimethylbenzimidazole phosphoribosyltransferase</fullName>
        <shortName evidence="11">NN:DBI PRT</shortName>
        <ecNumber evidence="4 11">2.4.2.21</ecNumber>
    </recommendedName>
    <alternativeName>
        <fullName evidence="9 11">N(1)-alpha-phosphoribosyltransferase</fullName>
    </alternativeName>
</protein>
<evidence type="ECO:0000256" key="6">
    <source>
        <dbReference type="ARBA" id="ARBA00022573"/>
    </source>
</evidence>
<sequence length="357" mass="37508">MSEFSTILATSLASITPLDRAAMEQARQRQQQLTKPAGSLGRLEEIAIQIAGMQQTPVPRINHKAVIVMAGDHGVTREGVSAYPAAVTPQMVLNFLQGGAAINALARQANVQMIIVDVGVAAELSHPGLLSRKVAYGTANMAQGPAMTPEQMMQALLVGIETAHATIAQGADLLAIGEMGIGNTTAASAIAAALLQLPVSELTGYGTGIDEEQRQHKVRVIEQALAVNQPDPLNPLEVLRCVGGLEIAGLVGVLIGAVEHRVPVVIDGFISTAAALVASTLHPTIREYLFAGHASVERGHRLILERLELRPLLQLDMRLGEGTGAVLAMQIVEAAVCTHSEMATFAEAGVSDRPEHA</sequence>
<evidence type="ECO:0000256" key="4">
    <source>
        <dbReference type="ARBA" id="ARBA00011991"/>
    </source>
</evidence>
<comment type="pathway">
    <text evidence="2 11">Nucleoside biosynthesis; alpha-ribazole biosynthesis; alpha-ribazole from 5,6-dimethylbenzimidazole: step 1/2.</text>
</comment>
<proteinExistence type="inferred from homology"/>
<dbReference type="HAMAP" id="MF_00230">
    <property type="entry name" value="CobT"/>
    <property type="match status" value="1"/>
</dbReference>
<dbReference type="UniPathway" id="UPA00061">
    <property type="reaction ID" value="UER00516"/>
</dbReference>
<comment type="function">
    <text evidence="1 11">Catalyzes the synthesis of alpha-ribazole-5'-phosphate from nicotinate mononucleotide (NAMN) and 5,6-dimethylbenzimidazole (DMB).</text>
</comment>
<dbReference type="InterPro" id="IPR017846">
    <property type="entry name" value="Nict_dMeBzImd_PRibTrfase_bact"/>
</dbReference>
<evidence type="ECO:0000256" key="11">
    <source>
        <dbReference type="HAMAP-Rule" id="MF_00230"/>
    </source>
</evidence>
<dbReference type="CDD" id="cd02439">
    <property type="entry name" value="DMB-PRT_CobT"/>
    <property type="match status" value="1"/>
</dbReference>
<evidence type="ECO:0000256" key="5">
    <source>
        <dbReference type="ARBA" id="ARBA00015486"/>
    </source>
</evidence>
<dbReference type="AlphaFoldDB" id="A0A455SE49"/>
<keyword evidence="6 11" id="KW-0169">Cobalamin biosynthesis</keyword>
<dbReference type="InterPro" id="IPR003200">
    <property type="entry name" value="Nict_dMeBzImd_PRibTrfase"/>
</dbReference>
<evidence type="ECO:0000256" key="1">
    <source>
        <dbReference type="ARBA" id="ARBA00002197"/>
    </source>
</evidence>
<dbReference type="GO" id="GO:0008939">
    <property type="term" value="F:nicotinate-nucleotide-dimethylbenzimidazole phosphoribosyltransferase activity"/>
    <property type="evidence" value="ECO:0007669"/>
    <property type="project" value="UniProtKB-UniRule"/>
</dbReference>
<organism evidence="12">
    <name type="scientific">Thermosporothrix sp. COM3</name>
    <dbReference type="NCBI Taxonomy" id="2490863"/>
    <lineage>
        <taxon>Bacteria</taxon>
        <taxon>Bacillati</taxon>
        <taxon>Chloroflexota</taxon>
        <taxon>Ktedonobacteria</taxon>
        <taxon>Ktedonobacterales</taxon>
        <taxon>Thermosporotrichaceae</taxon>
        <taxon>Thermosporothrix</taxon>
    </lineage>
</organism>
<dbReference type="PANTHER" id="PTHR43463:SF1">
    <property type="entry name" value="NICOTINATE-NUCLEOTIDE--DIMETHYLBENZIMIDAZOLE PHOSPHORIBOSYLTRANSFERASE"/>
    <property type="match status" value="1"/>
</dbReference>
<keyword evidence="8 11" id="KW-0808">Transferase</keyword>
<dbReference type="GO" id="GO:0009236">
    <property type="term" value="P:cobalamin biosynthetic process"/>
    <property type="evidence" value="ECO:0007669"/>
    <property type="project" value="UniProtKB-UniRule"/>
</dbReference>
<evidence type="ECO:0000256" key="7">
    <source>
        <dbReference type="ARBA" id="ARBA00022676"/>
    </source>
</evidence>
<evidence type="ECO:0000256" key="8">
    <source>
        <dbReference type="ARBA" id="ARBA00022679"/>
    </source>
</evidence>
<dbReference type="SUPFAM" id="SSF52733">
    <property type="entry name" value="Nicotinate mononucleotide:5,6-dimethylbenzimidazole phosphoribosyltransferase (CobT)"/>
    <property type="match status" value="1"/>
</dbReference>
<dbReference type="EMBL" id="AP019376">
    <property type="protein sequence ID" value="BBH85780.1"/>
    <property type="molecule type" value="Genomic_DNA"/>
</dbReference>
<dbReference type="InterPro" id="IPR036087">
    <property type="entry name" value="Nict_dMeBzImd_PRibTrfase_sf"/>
</dbReference>
<reference evidence="12" key="1">
    <citation type="submission" date="2018-12" db="EMBL/GenBank/DDBJ databases">
        <title>Novel natural products biosynthetic potential of the class Ktedonobacteria.</title>
        <authorList>
            <person name="Zheng Y."/>
            <person name="Saitou A."/>
            <person name="Wang C.M."/>
            <person name="Toyoda A."/>
            <person name="Minakuchi Y."/>
            <person name="Sekiguchi Y."/>
            <person name="Ueda K."/>
            <person name="Takano H."/>
            <person name="Sakai Y."/>
            <person name="Yokota A."/>
            <person name="Yabe S."/>
        </authorList>
    </citation>
    <scope>NUCLEOTIDE SEQUENCE</scope>
    <source>
        <strain evidence="12">COM3</strain>
    </source>
</reference>
<dbReference type="Pfam" id="PF02277">
    <property type="entry name" value="DBI_PRT"/>
    <property type="match status" value="1"/>
</dbReference>
<dbReference type="Gene3D" id="1.10.1610.10">
    <property type="match status" value="1"/>
</dbReference>
<evidence type="ECO:0000256" key="3">
    <source>
        <dbReference type="ARBA" id="ARBA00007110"/>
    </source>
</evidence>
<dbReference type="NCBIfam" id="NF000996">
    <property type="entry name" value="PRK00105.1"/>
    <property type="match status" value="1"/>
</dbReference>
<dbReference type="InterPro" id="IPR023195">
    <property type="entry name" value="Nict_dMeBzImd_PRibTrfase_N"/>
</dbReference>
<dbReference type="FunFam" id="3.40.50.10210:FF:000001">
    <property type="entry name" value="Nicotinate-nucleotide--dimethylbenzimidazole phosphoribosyltransferase"/>
    <property type="match status" value="1"/>
</dbReference>
<gene>
    <name evidence="11 12" type="primary">cobT</name>
    <name evidence="12" type="ORF">KTC_05310</name>
</gene>
<keyword evidence="7 11" id="KW-0328">Glycosyltransferase</keyword>
<evidence type="ECO:0000256" key="10">
    <source>
        <dbReference type="ARBA" id="ARBA00047340"/>
    </source>
</evidence>
<evidence type="ECO:0000256" key="9">
    <source>
        <dbReference type="ARBA" id="ARBA00030686"/>
    </source>
</evidence>
<feature type="active site" description="Proton acceptor" evidence="11">
    <location>
        <position position="321"/>
    </location>
</feature>